<feature type="binding site" evidence="7">
    <location>
        <begin position="340"/>
        <end position="347"/>
    </location>
    <ligand>
        <name>ATP</name>
        <dbReference type="ChEBI" id="CHEBI:30616"/>
    </ligand>
</feature>
<evidence type="ECO:0000256" key="1">
    <source>
        <dbReference type="ARBA" id="ARBA00022730"/>
    </source>
</evidence>
<organism evidence="10 11">
    <name type="scientific">Treponema rectale</name>
    <dbReference type="NCBI Taxonomy" id="744512"/>
    <lineage>
        <taxon>Bacteria</taxon>
        <taxon>Pseudomonadati</taxon>
        <taxon>Spirochaetota</taxon>
        <taxon>Spirochaetia</taxon>
        <taxon>Spirochaetales</taxon>
        <taxon>Treponemataceae</taxon>
        <taxon>Treponema</taxon>
    </lineage>
</organism>
<gene>
    <name evidence="7" type="primary">mutS2</name>
    <name evidence="7" type="synonym">rqcU</name>
    <name evidence="10" type="ORF">HNP77_001831</name>
</gene>
<dbReference type="AlphaFoldDB" id="A0A840S9T2"/>
<dbReference type="EC" id="3.6.4.-" evidence="7"/>
<reference evidence="10 11" key="1">
    <citation type="submission" date="2020-08" db="EMBL/GenBank/DDBJ databases">
        <title>Genomic Encyclopedia of Type Strains, Phase IV (KMG-IV): sequencing the most valuable type-strain genomes for metagenomic binning, comparative biology and taxonomic classification.</title>
        <authorList>
            <person name="Goeker M."/>
        </authorList>
    </citation>
    <scope>NUCLEOTIDE SEQUENCE [LARGE SCALE GENOMIC DNA]</scope>
    <source>
        <strain evidence="10 11">DSM 103679</strain>
    </source>
</reference>
<dbReference type="GO" id="GO:0019843">
    <property type="term" value="F:rRNA binding"/>
    <property type="evidence" value="ECO:0007669"/>
    <property type="project" value="UniProtKB-UniRule"/>
</dbReference>
<keyword evidence="6 7" id="KW-0238">DNA-binding</keyword>
<dbReference type="GO" id="GO:0043023">
    <property type="term" value="F:ribosomal large subunit binding"/>
    <property type="evidence" value="ECO:0007669"/>
    <property type="project" value="UniProtKB-UniRule"/>
</dbReference>
<evidence type="ECO:0000256" key="8">
    <source>
        <dbReference type="SAM" id="Coils"/>
    </source>
</evidence>
<feature type="coiled-coil region" evidence="8">
    <location>
        <begin position="528"/>
        <end position="654"/>
    </location>
</feature>
<dbReference type="GO" id="GO:0140664">
    <property type="term" value="F:ATP-dependent DNA damage sensor activity"/>
    <property type="evidence" value="ECO:0007669"/>
    <property type="project" value="InterPro"/>
</dbReference>
<dbReference type="SMART" id="SM00534">
    <property type="entry name" value="MUTSac"/>
    <property type="match status" value="1"/>
</dbReference>
<feature type="domain" description="Smr" evidence="9">
    <location>
        <begin position="783"/>
        <end position="856"/>
    </location>
</feature>
<proteinExistence type="inferred from homology"/>
<keyword evidence="3 7" id="KW-0378">Hydrolase</keyword>
<dbReference type="InterPro" id="IPR003593">
    <property type="entry name" value="AAA+_ATPase"/>
</dbReference>
<dbReference type="InterPro" id="IPR045076">
    <property type="entry name" value="MutS"/>
</dbReference>
<comment type="similarity">
    <text evidence="7">Belongs to the DNA mismatch repair MutS family. MutS2 subfamily.</text>
</comment>
<dbReference type="EMBL" id="JACHFR010000003">
    <property type="protein sequence ID" value="MBB5219449.1"/>
    <property type="molecule type" value="Genomic_DNA"/>
</dbReference>
<protein>
    <recommendedName>
        <fullName evidence="7">Endonuclease MutS2</fullName>
        <ecNumber evidence="7">3.1.-.-</ecNumber>
    </recommendedName>
    <alternativeName>
        <fullName evidence="7">Ribosome-associated protein quality control-upstream factor</fullName>
        <shortName evidence="7">RQC-upstream factor</shortName>
        <shortName evidence="7">RqcU</shortName>
        <ecNumber evidence="7">3.6.4.-</ecNumber>
    </alternativeName>
</protein>
<comment type="subunit">
    <text evidence="7">Homodimer. Binds to stalled ribosomes, contacting rRNA.</text>
</comment>
<dbReference type="SUPFAM" id="SSF48334">
    <property type="entry name" value="DNA repair protein MutS, domain III"/>
    <property type="match status" value="1"/>
</dbReference>
<dbReference type="HAMAP" id="MF_00092">
    <property type="entry name" value="MutS2"/>
    <property type="match status" value="1"/>
</dbReference>
<dbReference type="SUPFAM" id="SSF52540">
    <property type="entry name" value="P-loop containing nucleoside triphosphate hydrolases"/>
    <property type="match status" value="1"/>
</dbReference>
<dbReference type="Proteomes" id="UP000578697">
    <property type="component" value="Unassembled WGS sequence"/>
</dbReference>
<evidence type="ECO:0000313" key="11">
    <source>
        <dbReference type="Proteomes" id="UP000578697"/>
    </source>
</evidence>
<comment type="function">
    <text evidence="7">Acts as a ribosome collision sensor, splitting the ribosome into its 2 subunits. Detects stalled/collided 70S ribosomes which it binds and splits by an ATP-hydrolysis driven conformational change. Acts upstream of the ribosome quality control system (RQC), a ribosome-associated complex that mediates the extraction of incompletely synthesized nascent chains from stalled ribosomes and their subsequent degradation. Probably generates substrates for RQC.</text>
</comment>
<dbReference type="Pfam" id="PF01713">
    <property type="entry name" value="Smr"/>
    <property type="match status" value="1"/>
</dbReference>
<evidence type="ECO:0000256" key="7">
    <source>
        <dbReference type="HAMAP-Rule" id="MF_00092"/>
    </source>
</evidence>
<dbReference type="InterPro" id="IPR036187">
    <property type="entry name" value="DNA_mismatch_repair_MutS_sf"/>
</dbReference>
<evidence type="ECO:0000256" key="2">
    <source>
        <dbReference type="ARBA" id="ARBA00022741"/>
    </source>
</evidence>
<evidence type="ECO:0000256" key="4">
    <source>
        <dbReference type="ARBA" id="ARBA00022840"/>
    </source>
</evidence>
<dbReference type="SMART" id="SM00463">
    <property type="entry name" value="SMR"/>
    <property type="match status" value="1"/>
</dbReference>
<accession>A0A840S9T2</accession>
<evidence type="ECO:0000256" key="5">
    <source>
        <dbReference type="ARBA" id="ARBA00022884"/>
    </source>
</evidence>
<dbReference type="PANTHER" id="PTHR48466:SF2">
    <property type="entry name" value="OS10G0509000 PROTEIN"/>
    <property type="match status" value="1"/>
</dbReference>
<keyword evidence="7" id="KW-0255">Endonuclease</keyword>
<dbReference type="SUPFAM" id="SSF160443">
    <property type="entry name" value="SMR domain-like"/>
    <property type="match status" value="1"/>
</dbReference>
<dbReference type="Gene3D" id="3.30.1370.110">
    <property type="match status" value="1"/>
</dbReference>
<keyword evidence="5 7" id="KW-0694">RNA-binding</keyword>
<evidence type="ECO:0000256" key="3">
    <source>
        <dbReference type="ARBA" id="ARBA00022801"/>
    </source>
</evidence>
<evidence type="ECO:0000256" key="6">
    <source>
        <dbReference type="ARBA" id="ARBA00023125"/>
    </source>
</evidence>
<dbReference type="GO" id="GO:0006298">
    <property type="term" value="P:mismatch repair"/>
    <property type="evidence" value="ECO:0007669"/>
    <property type="project" value="InterPro"/>
</dbReference>
<keyword evidence="2 7" id="KW-0547">Nucleotide-binding</keyword>
<evidence type="ECO:0000259" key="9">
    <source>
        <dbReference type="PROSITE" id="PS50828"/>
    </source>
</evidence>
<dbReference type="GO" id="GO:0030983">
    <property type="term" value="F:mismatched DNA binding"/>
    <property type="evidence" value="ECO:0007669"/>
    <property type="project" value="InterPro"/>
</dbReference>
<keyword evidence="8" id="KW-0175">Coiled coil</keyword>
<dbReference type="RefSeq" id="WP_184652881.1">
    <property type="nucleotide sequence ID" value="NZ_JACHFR010000003.1"/>
</dbReference>
<name>A0A840S9T2_9SPIR</name>
<dbReference type="GO" id="GO:0004519">
    <property type="term" value="F:endonuclease activity"/>
    <property type="evidence" value="ECO:0007669"/>
    <property type="project" value="UniProtKB-UniRule"/>
</dbReference>
<dbReference type="InterPro" id="IPR005747">
    <property type="entry name" value="MutS2"/>
</dbReference>
<dbReference type="Pfam" id="PF00488">
    <property type="entry name" value="MutS_V"/>
    <property type="match status" value="1"/>
</dbReference>
<dbReference type="PROSITE" id="PS00486">
    <property type="entry name" value="DNA_MISMATCH_REPAIR_2"/>
    <property type="match status" value="1"/>
</dbReference>
<dbReference type="InterPro" id="IPR027417">
    <property type="entry name" value="P-loop_NTPase"/>
</dbReference>
<dbReference type="SMART" id="SM00382">
    <property type="entry name" value="AAA"/>
    <property type="match status" value="1"/>
</dbReference>
<dbReference type="PANTHER" id="PTHR48466">
    <property type="entry name" value="OS10G0509000 PROTEIN-RELATED"/>
    <property type="match status" value="1"/>
</dbReference>
<dbReference type="InterPro" id="IPR002625">
    <property type="entry name" value="Smr_dom"/>
</dbReference>
<dbReference type="InterPro" id="IPR000432">
    <property type="entry name" value="DNA_mismatch_repair_MutS_C"/>
</dbReference>
<comment type="function">
    <text evidence="7">Endonuclease that is involved in the suppression of homologous recombination and thus may have a key role in the control of bacterial genetic diversity.</text>
</comment>
<sequence>MSEQNFLSGQIARELDFYRVRDEIALNAVSEETQEALLQREPCTDLKTIRKLKKAGKEWAVYLSSTRPAAIMPWPQINDLFSQLDTEGAQLLQDQLYALGLFALSCKKATDSITSASLEFELPELLKTVQEMPSLKNPEDEIFRILNQDGTVKDLPQIREIKNKIAALKKEIEAAIKKYTSDSVFSQALQSQVPAFKAGRELIAVKANCRNQIKGIIHEVSASGQTVYIEPDEAVQAGNALVQEEFNLETQLRLIFKELTAKISPYKNEFVQCFEKMIFLDSTLAAGKQLIKTSGIFAEECDMTKEPPRIAGARHPLLKEKAVPVDINFMGGKRVLIITGPNTGGKTVTLKTIALFSLLNQAGFPLPAAEGTRLPLFNSVFADIGDEQSIDESLSTFSAHMKKMAEMTEHADENSLVLLDELGSGTDPQEGSAIAMAVLDTLIEKNAFVIATTHHGVLKNYGYTNPRCINASVEFNPDSLRPTYRLLMGVPGESHAIDIAQNAGLDRHIIDRAKNYISTQQSDVSSLIKGLTAKHEELDELIREENKKNSELLIKSHKLHNRENNLLEREIDIQKRERSQNSDFVKQTRSRLENLVRELREGEITREKTLGVKDFISELNEEITVQEKNIQLQNERLAAEKVQAEKEEEQISQNGIRLSKLKGAHSSSKKTKEKISNKEALKNAAVHIYDVPEKKKKLPEHKTIMLEEGTEVITGREKRRGTLIRKINSDTWSVQFGSLKMNVKEQFIIPANVSKNTFTAKADYVLEKEESSAEETPKFELRLLGMRYEEAIRALKKQLDLCAIYSFKNFSIIHGKGNGILQQAVHDLLSNYPGVKNFSFALPEAGGTGKTYVELE</sequence>
<comment type="caution">
    <text evidence="10">The sequence shown here is derived from an EMBL/GenBank/DDBJ whole genome shotgun (WGS) entry which is preliminary data.</text>
</comment>
<evidence type="ECO:0000313" key="10">
    <source>
        <dbReference type="EMBL" id="MBB5219449.1"/>
    </source>
</evidence>
<dbReference type="FunFam" id="3.40.50.300:FF:000830">
    <property type="entry name" value="Endonuclease MutS2"/>
    <property type="match status" value="1"/>
</dbReference>
<dbReference type="GO" id="GO:0016887">
    <property type="term" value="F:ATP hydrolysis activity"/>
    <property type="evidence" value="ECO:0007669"/>
    <property type="project" value="InterPro"/>
</dbReference>
<keyword evidence="7" id="KW-0540">Nuclease</keyword>
<dbReference type="InterPro" id="IPR036063">
    <property type="entry name" value="Smr_dom_sf"/>
</dbReference>
<dbReference type="PIRSF" id="PIRSF005814">
    <property type="entry name" value="MutS_YshD"/>
    <property type="match status" value="1"/>
</dbReference>
<dbReference type="NCBIfam" id="TIGR01069">
    <property type="entry name" value="mutS2"/>
    <property type="match status" value="1"/>
</dbReference>
<dbReference type="Gene3D" id="3.40.50.300">
    <property type="entry name" value="P-loop containing nucleotide triphosphate hydrolases"/>
    <property type="match status" value="1"/>
</dbReference>
<dbReference type="PROSITE" id="PS50828">
    <property type="entry name" value="SMR"/>
    <property type="match status" value="1"/>
</dbReference>
<dbReference type="GO" id="GO:0005524">
    <property type="term" value="F:ATP binding"/>
    <property type="evidence" value="ECO:0007669"/>
    <property type="project" value="UniProtKB-UniRule"/>
</dbReference>
<dbReference type="GO" id="GO:0072344">
    <property type="term" value="P:rescue of stalled ribosome"/>
    <property type="evidence" value="ECO:0007669"/>
    <property type="project" value="UniProtKB-UniRule"/>
</dbReference>
<keyword evidence="1 7" id="KW-0699">rRNA-binding</keyword>
<dbReference type="GO" id="GO:0045910">
    <property type="term" value="P:negative regulation of DNA recombination"/>
    <property type="evidence" value="ECO:0007669"/>
    <property type="project" value="InterPro"/>
</dbReference>
<keyword evidence="11" id="KW-1185">Reference proteome</keyword>
<keyword evidence="4 7" id="KW-0067">ATP-binding</keyword>
<dbReference type="EC" id="3.1.-.-" evidence="7"/>
<dbReference type="CDD" id="cd03280">
    <property type="entry name" value="ABC_MutS2"/>
    <property type="match status" value="1"/>
</dbReference>